<dbReference type="RefSeq" id="WP_140996081.1">
    <property type="nucleotide sequence ID" value="NZ_VDCZ01000001.1"/>
</dbReference>
<reference evidence="2" key="1">
    <citation type="submission" date="2019-05" db="EMBL/GenBank/DDBJ databases">
        <title>Flavobacterium profundi sp. nov., isolated from a deep-sea seamount.</title>
        <authorList>
            <person name="Zhang D.-C."/>
        </authorList>
    </citation>
    <scope>NUCLEOTIDE SEQUENCE [LARGE SCALE GENOMIC DNA]</scope>
    <source>
        <strain evidence="2">TP390</strain>
    </source>
</reference>
<name>A0A6I4IJ03_9FLAO</name>
<evidence type="ECO:0000313" key="2">
    <source>
        <dbReference type="Proteomes" id="UP000431264"/>
    </source>
</evidence>
<evidence type="ECO:0008006" key="3">
    <source>
        <dbReference type="Google" id="ProtNLM"/>
    </source>
</evidence>
<dbReference type="OrthoDB" id="1330101at2"/>
<accession>A0A6I4IJ03</accession>
<sequence length="261" mass="30216">MNWRVVLLTVVVGLNFGCSNDDTTENGETVSLSKTIKKYSEKVYYNQQVDYQFTANFNYSEGKLVSISDTQNVLEFYYNSNKISQIKKYSNNQLMSINYLNYEGSLLSSIVNDSNDEKQILTYNNGTLSLVKNQHLESSNWITDSEKQYIFLTNNIQQVITENYSFSSSYKSTFEYDAKNNPMKMMNPYLKFILQYETCDFISSNNILKRYSYSDVNASTGTLSHEYEITYDNDNYPVLIKKYSVSSTQPVLISEAIIEYN</sequence>
<evidence type="ECO:0000313" key="1">
    <source>
        <dbReference type="EMBL" id="MVO07662.1"/>
    </source>
</evidence>
<keyword evidence="2" id="KW-1185">Reference proteome</keyword>
<proteinExistence type="predicted"/>
<dbReference type="Proteomes" id="UP000431264">
    <property type="component" value="Unassembled WGS sequence"/>
</dbReference>
<protein>
    <recommendedName>
        <fullName evidence="3">DUF4595 domain-containing protein</fullName>
    </recommendedName>
</protein>
<dbReference type="EMBL" id="WQLW01000001">
    <property type="protein sequence ID" value="MVO07662.1"/>
    <property type="molecule type" value="Genomic_DNA"/>
</dbReference>
<dbReference type="AlphaFoldDB" id="A0A6I4IJ03"/>
<organism evidence="1 2">
    <name type="scientific">Flavobacterium profundi</name>
    <dbReference type="NCBI Taxonomy" id="1774945"/>
    <lineage>
        <taxon>Bacteria</taxon>
        <taxon>Pseudomonadati</taxon>
        <taxon>Bacteroidota</taxon>
        <taxon>Flavobacteriia</taxon>
        <taxon>Flavobacteriales</taxon>
        <taxon>Flavobacteriaceae</taxon>
        <taxon>Flavobacterium</taxon>
    </lineage>
</organism>
<gene>
    <name evidence="1" type="ORF">GOQ30_00625</name>
</gene>
<comment type="caution">
    <text evidence="1">The sequence shown here is derived from an EMBL/GenBank/DDBJ whole genome shotgun (WGS) entry which is preliminary data.</text>
</comment>